<protein>
    <submittedName>
        <fullName evidence="2">Uncharacterized protein</fullName>
    </submittedName>
</protein>
<name>A0A317GG29_LIMRT</name>
<feature type="compositionally biased region" description="Acidic residues" evidence="1">
    <location>
        <begin position="64"/>
        <end position="85"/>
    </location>
</feature>
<gene>
    <name evidence="2" type="ORF">DKZ23_10375</name>
</gene>
<comment type="caution">
    <text evidence="2">The sequence shown here is derived from an EMBL/GenBank/DDBJ whole genome shotgun (WGS) entry which is preliminary data.</text>
</comment>
<evidence type="ECO:0000313" key="2">
    <source>
        <dbReference type="EMBL" id="PWT44692.1"/>
    </source>
</evidence>
<evidence type="ECO:0000313" key="3">
    <source>
        <dbReference type="Proteomes" id="UP000245866"/>
    </source>
</evidence>
<dbReference type="EMBL" id="QGHS01000225">
    <property type="protein sequence ID" value="PWT44692.1"/>
    <property type="molecule type" value="Genomic_DNA"/>
</dbReference>
<proteinExistence type="predicted"/>
<dbReference type="Proteomes" id="UP000245866">
    <property type="component" value="Unassembled WGS sequence"/>
</dbReference>
<reference evidence="2 3" key="1">
    <citation type="journal article" date="2018" name="Front. Microbiol.">
        <title>Comparative Genomics of the Herbivore Gut Symbiont Lactobacillus reuteri Reveals Genetic Diversity and Lifestyle Adaptation.</title>
        <authorList>
            <person name="Zhao J."/>
        </authorList>
    </citation>
    <scope>NUCLEOTIDE SEQUENCE [LARGE SCALE GENOMIC DNA]</scope>
    <source>
        <strain evidence="2 3">LR12</strain>
    </source>
</reference>
<dbReference type="AlphaFoldDB" id="A0A317GG29"/>
<organism evidence="2 3">
    <name type="scientific">Limosilactobacillus reuteri</name>
    <name type="common">Lactobacillus reuteri</name>
    <dbReference type="NCBI Taxonomy" id="1598"/>
    <lineage>
        <taxon>Bacteria</taxon>
        <taxon>Bacillati</taxon>
        <taxon>Bacillota</taxon>
        <taxon>Bacilli</taxon>
        <taxon>Lactobacillales</taxon>
        <taxon>Lactobacillaceae</taxon>
        <taxon>Limosilactobacillus</taxon>
    </lineage>
</organism>
<accession>A0A317GG29</accession>
<feature type="region of interest" description="Disordered" evidence="1">
    <location>
        <begin position="60"/>
        <end position="85"/>
    </location>
</feature>
<dbReference type="RefSeq" id="WP_134908098.1">
    <property type="nucleotide sequence ID" value="NZ_JAJAOX010000141.1"/>
</dbReference>
<sequence length="85" mass="9356">MDNAIFNKVEFKGAVEKAQLKKNGEVTIQLTADIDDIDMNTLSLVMDSNGGVQIKLEGNQTELVNEDEENDGQLDLLGEEGEEDE</sequence>
<evidence type="ECO:0000256" key="1">
    <source>
        <dbReference type="SAM" id="MobiDB-lite"/>
    </source>
</evidence>